<dbReference type="PANTHER" id="PTHR37423:SF2">
    <property type="entry name" value="MEMBRANE-BOUND LYTIC MUREIN TRANSGLYCOSYLASE C"/>
    <property type="match status" value="1"/>
</dbReference>
<dbReference type="EMBL" id="JARACI010000343">
    <property type="protein sequence ID" value="MDD9205205.1"/>
    <property type="molecule type" value="Genomic_DNA"/>
</dbReference>
<proteinExistence type="predicted"/>
<organism evidence="3 4">
    <name type="scientific">Georgenia halotolerans</name>
    <dbReference type="NCBI Taxonomy" id="3028317"/>
    <lineage>
        <taxon>Bacteria</taxon>
        <taxon>Bacillati</taxon>
        <taxon>Actinomycetota</taxon>
        <taxon>Actinomycetes</taxon>
        <taxon>Micrococcales</taxon>
        <taxon>Bogoriellaceae</taxon>
        <taxon>Georgenia</taxon>
    </lineage>
</organism>
<accession>A0ABT5TT20</accession>
<dbReference type="InterPro" id="IPR023346">
    <property type="entry name" value="Lysozyme-like_dom_sf"/>
</dbReference>
<name>A0ABT5TT20_9MICO</name>
<dbReference type="InterPro" id="IPR008258">
    <property type="entry name" value="Transglycosylase_SLT_dom_1"/>
</dbReference>
<comment type="caution">
    <text evidence="3">The sequence shown here is derived from an EMBL/GenBank/DDBJ whole genome shotgun (WGS) entry which is preliminary data.</text>
</comment>
<gene>
    <name evidence="3" type="ORF">PU560_01845</name>
</gene>
<evidence type="ECO:0000313" key="4">
    <source>
        <dbReference type="Proteomes" id="UP001165561"/>
    </source>
</evidence>
<keyword evidence="4" id="KW-1185">Reference proteome</keyword>
<feature type="region of interest" description="Disordered" evidence="1">
    <location>
        <begin position="1"/>
        <end position="22"/>
    </location>
</feature>
<feature type="domain" description="Transglycosylase SLT" evidence="2">
    <location>
        <begin position="69"/>
        <end position="170"/>
    </location>
</feature>
<dbReference type="PANTHER" id="PTHR37423">
    <property type="entry name" value="SOLUBLE LYTIC MUREIN TRANSGLYCOSYLASE-RELATED"/>
    <property type="match status" value="1"/>
</dbReference>
<dbReference type="Gene3D" id="1.10.530.10">
    <property type="match status" value="1"/>
</dbReference>
<dbReference type="Pfam" id="PF01464">
    <property type="entry name" value="SLT"/>
    <property type="match status" value="1"/>
</dbReference>
<sequence>ARIRVGQRLTIPGADAAPSGGGEQLVPSTFLGRAYPGSTVAAANVNKAALLAMDLPSRAETQRTVVQVAREMGVDPRLAQAHAFQESGFNPASVSPANAIGTMQVIPSSGEWASNLVGREINLLDPYDNIVAGVAIIRELKRQFPGNMDYAIAAYYQGAGGVRQHGLYSDTRRYVAQVRAHMSTFAG</sequence>
<reference evidence="3" key="1">
    <citation type="submission" date="2023-02" db="EMBL/GenBank/DDBJ databases">
        <title>Georgenia sp.10Sc9-8, isolated from a soil sample collected from the Taklamakan desert.</title>
        <authorList>
            <person name="Liu S."/>
        </authorList>
    </citation>
    <scope>NUCLEOTIDE SEQUENCE</scope>
    <source>
        <strain evidence="3">10Sc9-8</strain>
    </source>
</reference>
<evidence type="ECO:0000313" key="3">
    <source>
        <dbReference type="EMBL" id="MDD9205205.1"/>
    </source>
</evidence>
<dbReference type="SUPFAM" id="SSF53955">
    <property type="entry name" value="Lysozyme-like"/>
    <property type="match status" value="1"/>
</dbReference>
<protein>
    <submittedName>
        <fullName evidence="3">Transglycosylase SLT domain-containing protein</fullName>
    </submittedName>
</protein>
<feature type="non-terminal residue" evidence="3">
    <location>
        <position position="1"/>
    </location>
</feature>
<evidence type="ECO:0000256" key="1">
    <source>
        <dbReference type="SAM" id="MobiDB-lite"/>
    </source>
</evidence>
<dbReference type="Proteomes" id="UP001165561">
    <property type="component" value="Unassembled WGS sequence"/>
</dbReference>
<evidence type="ECO:0000259" key="2">
    <source>
        <dbReference type="Pfam" id="PF01464"/>
    </source>
</evidence>